<comment type="catalytic activity">
    <reaction evidence="14">
        <text>a 1,2-diacyl-sn-glycero-3-phospho-N-methylethanolamine + S-adenosyl-L-methionine = a 1,2-diacyl-sn-glycero-3-phospho-N,N-dimethylethanolamine + S-adenosyl-L-homocysteine + H(+)</text>
        <dbReference type="Rhea" id="RHEA:32735"/>
        <dbReference type="ChEBI" id="CHEBI:15378"/>
        <dbReference type="ChEBI" id="CHEBI:57856"/>
        <dbReference type="ChEBI" id="CHEBI:59789"/>
        <dbReference type="ChEBI" id="CHEBI:64572"/>
        <dbReference type="ChEBI" id="CHEBI:64573"/>
        <dbReference type="EC" id="2.1.1.71"/>
    </reaction>
</comment>
<keyword evidence="6 14" id="KW-0949">S-adenosyl-L-methionine</keyword>
<feature type="topological domain" description="Lumenal" evidence="14">
    <location>
        <begin position="1"/>
        <end position="39"/>
    </location>
</feature>
<dbReference type="PANTHER" id="PTHR15458">
    <property type="entry name" value="PHOSPHATIDYLETHANOLAMINE N-METHYLTRANSFERASE"/>
    <property type="match status" value="1"/>
</dbReference>
<comment type="pathway">
    <text evidence="2">Lipid metabolism.</text>
</comment>
<dbReference type="Gene3D" id="1.20.120.1630">
    <property type="match status" value="1"/>
</dbReference>
<protein>
    <recommendedName>
        <fullName evidence="14">Phosphatidylethanolamine N-methyltransferase</fullName>
        <shortName evidence="14">PEAMT</shortName>
        <shortName evidence="14">PEMT</shortName>
        <ecNumber evidence="14">2.1.1.17</ecNumber>
        <ecNumber evidence="14">2.1.1.71</ecNumber>
    </recommendedName>
    <alternativeName>
        <fullName evidence="14">Phospholipid methyltransferase</fullName>
        <shortName evidence="14">PLMT</shortName>
    </alternativeName>
</protein>
<dbReference type="PANTHER" id="PTHR15458:SF5">
    <property type="entry name" value="PHOSPHATIDYLETHANOLAMINE N-METHYLTRANSFERASE"/>
    <property type="match status" value="1"/>
</dbReference>
<keyword evidence="7 14" id="KW-0812">Transmembrane</keyword>
<dbReference type="EMBL" id="JAPMOS010000084">
    <property type="protein sequence ID" value="KAJ4456031.1"/>
    <property type="molecule type" value="Genomic_DNA"/>
</dbReference>
<keyword evidence="4 14" id="KW-0489">Methyltransferase</keyword>
<keyword evidence="14" id="KW-0496">Mitochondrion</keyword>
<evidence type="ECO:0000256" key="6">
    <source>
        <dbReference type="ARBA" id="ARBA00022691"/>
    </source>
</evidence>
<evidence type="ECO:0000256" key="5">
    <source>
        <dbReference type="ARBA" id="ARBA00022679"/>
    </source>
</evidence>
<reference evidence="16" key="1">
    <citation type="journal article" date="2022" name="bioRxiv">
        <title>Genomics of Preaxostyla Flagellates Illuminates Evolutionary Transitions and the Path Towards Mitochondrial Loss.</title>
        <authorList>
            <person name="Novak L.V.F."/>
            <person name="Treitli S.C."/>
            <person name="Pyrih J."/>
            <person name="Halakuc P."/>
            <person name="Pipaliya S.V."/>
            <person name="Vacek V."/>
            <person name="Brzon O."/>
            <person name="Soukal P."/>
            <person name="Eme L."/>
            <person name="Dacks J.B."/>
            <person name="Karnkowska A."/>
            <person name="Elias M."/>
            <person name="Hampl V."/>
        </authorList>
    </citation>
    <scope>NUCLEOTIDE SEQUENCE</scope>
    <source>
        <strain evidence="16">RCP-MX</strain>
    </source>
</reference>
<dbReference type="PIRSF" id="PIRSF005444">
    <property type="entry name" value="PEMT"/>
    <property type="match status" value="1"/>
</dbReference>
<evidence type="ECO:0000256" key="1">
    <source>
        <dbReference type="ARBA" id="ARBA00004969"/>
    </source>
</evidence>
<dbReference type="GO" id="GO:0008168">
    <property type="term" value="F:methyltransferase activity"/>
    <property type="evidence" value="ECO:0007669"/>
    <property type="project" value="UniProtKB-KW"/>
</dbReference>
<keyword evidence="9 14" id="KW-1133">Transmembrane helix</keyword>
<keyword evidence="3 14" id="KW-0444">Lipid biosynthesis</keyword>
<dbReference type="Proteomes" id="UP001141327">
    <property type="component" value="Unassembled WGS sequence"/>
</dbReference>
<organism evidence="16 17">
    <name type="scientific">Paratrimastix pyriformis</name>
    <dbReference type="NCBI Taxonomy" id="342808"/>
    <lineage>
        <taxon>Eukaryota</taxon>
        <taxon>Metamonada</taxon>
        <taxon>Preaxostyla</taxon>
        <taxon>Paratrimastigidae</taxon>
        <taxon>Paratrimastix</taxon>
    </lineage>
</organism>
<comment type="catalytic activity">
    <reaction evidence="14">
        <text>a 1,2-diacyl-sn-glycero-3-phospho-N,N-dimethylethanolamine + S-adenosyl-L-methionine = a 1,2-diacyl-sn-glycero-3-phosphocholine + S-adenosyl-L-homocysteine + H(+)</text>
        <dbReference type="Rhea" id="RHEA:32739"/>
        <dbReference type="ChEBI" id="CHEBI:15378"/>
        <dbReference type="ChEBI" id="CHEBI:57643"/>
        <dbReference type="ChEBI" id="CHEBI:57856"/>
        <dbReference type="ChEBI" id="CHEBI:59789"/>
        <dbReference type="ChEBI" id="CHEBI:64572"/>
    </reaction>
</comment>
<dbReference type="GO" id="GO:0032259">
    <property type="term" value="P:methylation"/>
    <property type="evidence" value="ECO:0007669"/>
    <property type="project" value="UniProtKB-KW"/>
</dbReference>
<evidence type="ECO:0000256" key="9">
    <source>
        <dbReference type="ARBA" id="ARBA00022989"/>
    </source>
</evidence>
<dbReference type="InterPro" id="IPR024960">
    <property type="entry name" value="PEMT/MFAP"/>
</dbReference>
<evidence type="ECO:0000313" key="17">
    <source>
        <dbReference type="Proteomes" id="UP001141327"/>
    </source>
</evidence>
<feature type="topological domain" description="Cytoplasmic" evidence="14">
    <location>
        <begin position="217"/>
        <end position="234"/>
    </location>
</feature>
<dbReference type="HAMAP" id="MF_03216">
    <property type="entry name" value="PLMT"/>
    <property type="match status" value="1"/>
</dbReference>
<keyword evidence="11 14" id="KW-0472">Membrane</keyword>
<evidence type="ECO:0000313" key="16">
    <source>
        <dbReference type="EMBL" id="KAJ4456031.1"/>
    </source>
</evidence>
<feature type="binding site" evidence="14">
    <location>
        <begin position="136"/>
        <end position="138"/>
    </location>
    <ligand>
        <name>S-adenosyl-L-methionine</name>
        <dbReference type="ChEBI" id="CHEBI:59789"/>
    </ligand>
</feature>
<comment type="caution">
    <text evidence="16">The sequence shown here is derived from an EMBL/GenBank/DDBJ whole genome shotgun (WGS) entry which is preliminary data.</text>
</comment>
<comment type="catalytic activity">
    <reaction evidence="14">
        <text>a 1,2-diacyl-sn-glycero-3-phosphoethanolamine + S-adenosyl-L-methionine = a 1,2-diacyl-sn-glycero-3-phospho-N-methylethanolamine + S-adenosyl-L-homocysteine + H(+)</text>
        <dbReference type="Rhea" id="RHEA:11164"/>
        <dbReference type="ChEBI" id="CHEBI:15378"/>
        <dbReference type="ChEBI" id="CHEBI:57856"/>
        <dbReference type="ChEBI" id="CHEBI:59789"/>
        <dbReference type="ChEBI" id="CHEBI:64573"/>
        <dbReference type="ChEBI" id="CHEBI:64612"/>
        <dbReference type="EC" id="2.1.1.17"/>
    </reaction>
</comment>
<keyword evidence="8 14" id="KW-0256">Endoplasmic reticulum</keyword>
<feature type="binding site" evidence="14">
    <location>
        <begin position="218"/>
        <end position="219"/>
    </location>
    <ligand>
        <name>S-adenosyl-L-methionine</name>
        <dbReference type="ChEBI" id="CHEBI:59789"/>
    </ligand>
</feature>
<comment type="similarity">
    <text evidence="14">Belongs to the class VI-like SAM-binding methyltransferase superfamily. PEMT/PEM2 methyltransferase family.</text>
</comment>
<feature type="topological domain" description="Lumenal" evidence="14">
    <location>
        <begin position="153"/>
        <end position="195"/>
    </location>
</feature>
<evidence type="ECO:0000256" key="3">
    <source>
        <dbReference type="ARBA" id="ARBA00022516"/>
    </source>
</evidence>
<dbReference type="InterPro" id="IPR007318">
    <property type="entry name" value="Phopholipid_MeTrfase"/>
</dbReference>
<feature type="topological domain" description="Lumenal" evidence="14">
    <location>
        <begin position="65"/>
        <end position="76"/>
    </location>
</feature>
<evidence type="ECO:0000256" key="8">
    <source>
        <dbReference type="ARBA" id="ARBA00022824"/>
    </source>
</evidence>
<evidence type="ECO:0000256" key="10">
    <source>
        <dbReference type="ARBA" id="ARBA00023098"/>
    </source>
</evidence>
<feature type="transmembrane region" description="Helical" evidence="15">
    <location>
        <begin position="126"/>
        <end position="143"/>
    </location>
</feature>
<proteinExistence type="inferred from homology"/>
<comment type="function">
    <text evidence="14">Catalyzes the three sequential steps of the methylation pathway for the biosynthesis of phosphatidylcholine, a critical and essential component for membrane structure. Uses S-adenosylmethionine (S-adenosyl-L-methionine, SAM or AdoMet) as the methyl group donor for the methylation of phosphatidylethanolamine (1,2-diacyl-sn-glycero-3-phosphoethanolamine, PE) to phosphatidylmonomethylethanolamine (1,2-diacyl-sn-glycero-3-phospho-N-methylethanolamine, PMME), PMME to phosphatidyldimethylethanolamine (1,2-diacyl-sn-glycero-3-phospho-N,N-dimethylethanolamine, PDME), and PDME to phosphatidylcholine (1,2-diacyl-sn-glycero-3-phosphocholine, PC), producing S-adenosyl-L-homocysteine in each step.</text>
</comment>
<keyword evidence="17" id="KW-1185">Reference proteome</keyword>
<evidence type="ECO:0000256" key="4">
    <source>
        <dbReference type="ARBA" id="ARBA00022603"/>
    </source>
</evidence>
<accession>A0ABQ8UDT8</accession>
<dbReference type="Pfam" id="PF04191">
    <property type="entry name" value="PEMT"/>
    <property type="match status" value="1"/>
</dbReference>
<comment type="subcellular location">
    <subcellularLocation>
        <location evidence="14">Endoplasmic reticulum membrane</location>
        <topology evidence="14">Multi-pass membrane protein</topology>
    </subcellularLocation>
    <subcellularLocation>
        <location evidence="14">Mitochondrion membrane</location>
        <topology evidence="14">Multi-pass membrane protein</topology>
    </subcellularLocation>
</comment>
<feature type="transmembrane region" description="Helical" evidence="15">
    <location>
        <begin position="46"/>
        <end position="63"/>
    </location>
</feature>
<keyword evidence="10 14" id="KW-0443">Lipid metabolism</keyword>
<gene>
    <name evidence="16" type="ORF">PAPYR_8872</name>
</gene>
<evidence type="ECO:0000256" key="15">
    <source>
        <dbReference type="SAM" id="Phobius"/>
    </source>
</evidence>
<evidence type="ECO:0000256" key="7">
    <source>
        <dbReference type="ARBA" id="ARBA00022692"/>
    </source>
</evidence>
<comment type="caution">
    <text evidence="14">Lacks conserved residue(s) required for the propagation of feature annotation.</text>
</comment>
<dbReference type="PROSITE" id="PS51599">
    <property type="entry name" value="SAM_PEMT_PEM2"/>
    <property type="match status" value="1"/>
</dbReference>
<sequence length="234" mass="26403">MVPAFVFPSLKWDCVCDLAVCDHVEMDRFLQLFANYQLQAFTCRPFILSLATIILSPLLWNIYARLEFHTHILTKLFGSAKRGCYFLAVVIFISSDVRDYLFKDAVFLSPSLFPALDALFASWEPYLTPICIAAFLAGLTLTWSSMWRLGITGTYLGDYFGILMKEKVTGFPYNVCNSPMYTGASIQFIASALFKHSSTGLVLALATVLCYRIALVFEDSFTAYIYSSHKDNKD</sequence>
<evidence type="ECO:0000256" key="13">
    <source>
        <dbReference type="ARBA" id="ARBA00023264"/>
    </source>
</evidence>
<comment type="pathway">
    <text evidence="1 14">Phospholipid metabolism; phosphatidylcholine biosynthesis.</text>
</comment>
<keyword evidence="13 14" id="KW-1208">Phospholipid metabolism</keyword>
<evidence type="ECO:0000256" key="12">
    <source>
        <dbReference type="ARBA" id="ARBA00023209"/>
    </source>
</evidence>
<evidence type="ECO:0000256" key="2">
    <source>
        <dbReference type="ARBA" id="ARBA00005189"/>
    </source>
</evidence>
<evidence type="ECO:0000256" key="14">
    <source>
        <dbReference type="HAMAP-Rule" id="MF_03216"/>
    </source>
</evidence>
<evidence type="ECO:0000256" key="11">
    <source>
        <dbReference type="ARBA" id="ARBA00023136"/>
    </source>
</evidence>
<dbReference type="EC" id="2.1.1.71" evidence="14"/>
<dbReference type="EC" id="2.1.1.17" evidence="14"/>
<keyword evidence="5 14" id="KW-0808">Transferase</keyword>
<name>A0ABQ8UDT8_9EUKA</name>
<feature type="transmembrane region" description="Helical" evidence="15">
    <location>
        <begin position="84"/>
        <end position="102"/>
    </location>
</feature>
<keyword evidence="12 14" id="KW-0594">Phospholipid biosynthesis</keyword>